<comment type="pathway">
    <text evidence="1">Ketone degradation; acetoin degradation.</text>
</comment>
<keyword evidence="7" id="KW-1185">Reference proteome</keyword>
<evidence type="ECO:0000256" key="3">
    <source>
        <dbReference type="ARBA" id="ARBA00020218"/>
    </source>
</evidence>
<dbReference type="CDD" id="cd09994">
    <property type="entry name" value="HDAC_AcuC_like"/>
    <property type="match status" value="1"/>
</dbReference>
<organism evidence="6 7">
    <name type="scientific">Roseovarius nanhaiticus</name>
    <dbReference type="NCBI Taxonomy" id="573024"/>
    <lineage>
        <taxon>Bacteria</taxon>
        <taxon>Pseudomonadati</taxon>
        <taxon>Pseudomonadota</taxon>
        <taxon>Alphaproteobacteria</taxon>
        <taxon>Rhodobacterales</taxon>
        <taxon>Roseobacteraceae</taxon>
        <taxon>Roseovarius</taxon>
    </lineage>
</organism>
<dbReference type="InterPro" id="IPR023696">
    <property type="entry name" value="Ureohydrolase_dom_sf"/>
</dbReference>
<evidence type="ECO:0000313" key="6">
    <source>
        <dbReference type="EMBL" id="SIR97507.1"/>
    </source>
</evidence>
<dbReference type="PANTHER" id="PTHR10625">
    <property type="entry name" value="HISTONE DEACETYLASE HDAC1-RELATED"/>
    <property type="match status" value="1"/>
</dbReference>
<accession>A0A1N7FAZ6</accession>
<dbReference type="GO" id="GO:0004407">
    <property type="term" value="F:histone deacetylase activity"/>
    <property type="evidence" value="ECO:0007669"/>
    <property type="project" value="TreeGrafter"/>
</dbReference>
<dbReference type="EMBL" id="FTNV01000001">
    <property type="protein sequence ID" value="SIR97507.1"/>
    <property type="molecule type" value="Genomic_DNA"/>
</dbReference>
<evidence type="ECO:0000313" key="7">
    <source>
        <dbReference type="Proteomes" id="UP000186019"/>
    </source>
</evidence>
<dbReference type="InterPro" id="IPR003085">
    <property type="entry name" value="AcuC"/>
</dbReference>
<dbReference type="InterPro" id="IPR023801">
    <property type="entry name" value="His_deacetylse_dom"/>
</dbReference>
<dbReference type="AlphaFoldDB" id="A0A1N7FAZ6"/>
<reference evidence="6 7" key="1">
    <citation type="submission" date="2017-01" db="EMBL/GenBank/DDBJ databases">
        <authorList>
            <person name="Mah S.A."/>
            <person name="Swanson W.J."/>
            <person name="Moy G.W."/>
            <person name="Vacquier V.D."/>
        </authorList>
    </citation>
    <scope>NUCLEOTIDE SEQUENCE [LARGE SCALE GENOMIC DNA]</scope>
    <source>
        <strain evidence="6 7">DSM 29590</strain>
    </source>
</reference>
<evidence type="ECO:0000256" key="1">
    <source>
        <dbReference type="ARBA" id="ARBA00005101"/>
    </source>
</evidence>
<evidence type="ECO:0000256" key="4">
    <source>
        <dbReference type="ARBA" id="ARBA00022627"/>
    </source>
</evidence>
<feature type="domain" description="Histone deacetylase" evidence="5">
    <location>
        <begin position="91"/>
        <end position="375"/>
    </location>
</feature>
<dbReference type="SUPFAM" id="SSF52768">
    <property type="entry name" value="Arginase/deacetylase"/>
    <property type="match status" value="1"/>
</dbReference>
<dbReference type="PANTHER" id="PTHR10625:SF10">
    <property type="entry name" value="HISTONE DEACETYLASE HDAC1"/>
    <property type="match status" value="1"/>
</dbReference>
<dbReference type="Proteomes" id="UP000186019">
    <property type="component" value="Unassembled WGS sequence"/>
</dbReference>
<comment type="similarity">
    <text evidence="2">Belongs to the histone deacetylase family.</text>
</comment>
<sequence>MVILFVPWLGPMPGMARSYANHVPQVFVSQDDCPRRSQAYLSRYGHLGRKGTLRPHPCCDSIRNALLLTPLHRPLFLGSEIYRGSTYGAWHPLRIPRVSTVIDLVRAMGWLGPEQYRASPRAKPGALTGYHTRAYVDALLDAERLQFASPQTRARHNIGTPSNPIFPEMYRRPATGAGASLLAGELLAGGGVIHSPGGGTHHGMPDRANGFCYLNDVVLAIQSLRRHGARRVAYIDIDAHHADGVEHAFAAEPEVLLISTHEEGRWPRTGALDDRGAGQVYNLPLPRGLSDSEMALVRDQLILPVVARHRPDAIVLQCGADAVEEDPQSRLGLSNGAHWAILRSLQNMAPRLLVLGGGGYNPWTVGRLWAGNWAVLNGYEIPDVLPKAAQAVLGALRWQRPGSPRQIAPEAHWITSMADAPRTGPIRAEIRARIETLLAGRDG</sequence>
<name>A0A1N7FAZ6_9RHOB</name>
<evidence type="ECO:0000256" key="2">
    <source>
        <dbReference type="ARBA" id="ARBA00005947"/>
    </source>
</evidence>
<keyword evidence="4" id="KW-0006">Acetoin catabolism</keyword>
<dbReference type="InterPro" id="IPR037138">
    <property type="entry name" value="His_deacetylse_dom_sf"/>
</dbReference>
<dbReference type="InterPro" id="IPR000286">
    <property type="entry name" value="HDACs"/>
</dbReference>
<evidence type="ECO:0000259" key="5">
    <source>
        <dbReference type="Pfam" id="PF00850"/>
    </source>
</evidence>
<dbReference type="GO" id="GO:0040029">
    <property type="term" value="P:epigenetic regulation of gene expression"/>
    <property type="evidence" value="ECO:0007669"/>
    <property type="project" value="TreeGrafter"/>
</dbReference>
<protein>
    <recommendedName>
        <fullName evidence="3">Acetoin utilization protein AcuC</fullName>
    </recommendedName>
</protein>
<dbReference type="PRINTS" id="PR01270">
    <property type="entry name" value="HDASUPER"/>
</dbReference>
<dbReference type="STRING" id="573024.SAMN05216208_1243"/>
<proteinExistence type="inferred from homology"/>
<dbReference type="Pfam" id="PF00850">
    <property type="entry name" value="Hist_deacetyl"/>
    <property type="match status" value="1"/>
</dbReference>
<dbReference type="UniPathway" id="UPA00040"/>
<dbReference type="GO" id="GO:0045150">
    <property type="term" value="P:acetoin catabolic process"/>
    <property type="evidence" value="ECO:0007669"/>
    <property type="project" value="UniProtKB-UniPathway"/>
</dbReference>
<dbReference type="Gene3D" id="3.40.800.20">
    <property type="entry name" value="Histone deacetylase domain"/>
    <property type="match status" value="1"/>
</dbReference>
<gene>
    <name evidence="6" type="ORF">SAMN05421666_0893</name>
</gene>